<dbReference type="AlphaFoldDB" id="A0A4D6NFD7"/>
<reference evidence="1 2" key="1">
    <citation type="submission" date="2019-04" db="EMBL/GenBank/DDBJ databases">
        <title>An improved genome assembly and genetic linkage map for asparagus bean, Vigna unguiculata ssp. sesquipedialis.</title>
        <authorList>
            <person name="Xia Q."/>
            <person name="Zhang R."/>
            <person name="Dong Y."/>
        </authorList>
    </citation>
    <scope>NUCLEOTIDE SEQUENCE [LARGE SCALE GENOMIC DNA]</scope>
    <source>
        <tissue evidence="1">Leaf</tissue>
    </source>
</reference>
<accession>A0A4D6NFD7</accession>
<proteinExistence type="predicted"/>
<protein>
    <submittedName>
        <fullName evidence="1">Uncharacterized protein</fullName>
    </submittedName>
</protein>
<dbReference type="EMBL" id="CP039354">
    <property type="protein sequence ID" value="QCE11424.1"/>
    <property type="molecule type" value="Genomic_DNA"/>
</dbReference>
<evidence type="ECO:0000313" key="2">
    <source>
        <dbReference type="Proteomes" id="UP000501690"/>
    </source>
</evidence>
<organism evidence="1 2">
    <name type="scientific">Vigna unguiculata</name>
    <name type="common">Cowpea</name>
    <dbReference type="NCBI Taxonomy" id="3917"/>
    <lineage>
        <taxon>Eukaryota</taxon>
        <taxon>Viridiplantae</taxon>
        <taxon>Streptophyta</taxon>
        <taxon>Embryophyta</taxon>
        <taxon>Tracheophyta</taxon>
        <taxon>Spermatophyta</taxon>
        <taxon>Magnoliopsida</taxon>
        <taxon>eudicotyledons</taxon>
        <taxon>Gunneridae</taxon>
        <taxon>Pentapetalae</taxon>
        <taxon>rosids</taxon>
        <taxon>fabids</taxon>
        <taxon>Fabales</taxon>
        <taxon>Fabaceae</taxon>
        <taxon>Papilionoideae</taxon>
        <taxon>50 kb inversion clade</taxon>
        <taxon>NPAAA clade</taxon>
        <taxon>indigoferoid/millettioid clade</taxon>
        <taxon>Phaseoleae</taxon>
        <taxon>Vigna</taxon>
    </lineage>
</organism>
<dbReference type="Gramene" id="Vigun05g137850.1.v1.2">
    <property type="protein sequence ID" value="Vigun05g137850.1.v1.2.CDS.1"/>
    <property type="gene ID" value="Vigun05g137850.v1.2"/>
</dbReference>
<gene>
    <name evidence="1" type="ORF">DEO72_LG10g2657</name>
</gene>
<name>A0A4D6NFD7_VIGUN</name>
<evidence type="ECO:0000313" key="1">
    <source>
        <dbReference type="EMBL" id="QCE11424.1"/>
    </source>
</evidence>
<sequence length="114" mass="12520">MALVKFQISLTKGTLSKTPLVKLKGLSDSVWKNLQVMASRILVEAITFHEGYYGRFLILIHMGIGCTVWYGFAPGDGINIPTEGLAPLFSPIENYESFLTNPDVHVQPGLLVLA</sequence>
<keyword evidence="2" id="KW-1185">Reference proteome</keyword>
<dbReference type="OrthoDB" id="1705421at2759"/>
<dbReference type="Proteomes" id="UP000501690">
    <property type="component" value="Linkage Group LG10"/>
</dbReference>